<reference evidence="4 5" key="1">
    <citation type="submission" date="2020-08" db="EMBL/GenBank/DDBJ databases">
        <title>Genemic of Streptomyces polyaspartic.</title>
        <authorList>
            <person name="Liu W."/>
        </authorList>
    </citation>
    <scope>NUCLEOTIDE SEQUENCE [LARGE SCALE GENOMIC DNA]</scope>
    <source>
        <strain evidence="4 5">TRM66268-LWL</strain>
    </source>
</reference>
<comment type="caution">
    <text evidence="4">The sequence shown here is derived from an EMBL/GenBank/DDBJ whole genome shotgun (WGS) entry which is preliminary data.</text>
</comment>
<comment type="similarity">
    <text evidence="1">Belongs to the antibiotic N-acetyltransferase family.</text>
</comment>
<dbReference type="Pfam" id="PF02522">
    <property type="entry name" value="Antibiotic_NAT"/>
    <property type="match status" value="1"/>
</dbReference>
<name>A0ABR7SKP0_9ACTN</name>
<gene>
    <name evidence="4" type="ORF">H9Y04_26230</name>
</gene>
<proteinExistence type="inferred from homology"/>
<dbReference type="RefSeq" id="WP_187816463.1">
    <property type="nucleotide sequence ID" value="NZ_JACTVJ010000012.1"/>
</dbReference>
<dbReference type="PANTHER" id="PTHR11104:SF0">
    <property type="entry name" value="SPBETA PROPHAGE-DERIVED AMINOGLYCOSIDE N(3')-ACETYLTRANSFERASE-LIKE PROTEIN YOKD"/>
    <property type="match status" value="1"/>
</dbReference>
<protein>
    <submittedName>
        <fullName evidence="4">AAC(3) family N-acetyltransferase</fullName>
    </submittedName>
</protein>
<keyword evidence="3" id="KW-0012">Acyltransferase</keyword>
<evidence type="ECO:0000313" key="4">
    <source>
        <dbReference type="EMBL" id="MBC9716045.1"/>
    </source>
</evidence>
<dbReference type="SUPFAM" id="SSF110710">
    <property type="entry name" value="TTHA0583/YokD-like"/>
    <property type="match status" value="1"/>
</dbReference>
<keyword evidence="2" id="KW-0808">Transferase</keyword>
<organism evidence="4 5">
    <name type="scientific">Streptomyces polyasparticus</name>
    <dbReference type="NCBI Taxonomy" id="2767826"/>
    <lineage>
        <taxon>Bacteria</taxon>
        <taxon>Bacillati</taxon>
        <taxon>Actinomycetota</taxon>
        <taxon>Actinomycetes</taxon>
        <taxon>Kitasatosporales</taxon>
        <taxon>Streptomycetaceae</taxon>
        <taxon>Streptomyces</taxon>
    </lineage>
</organism>
<dbReference type="EMBL" id="JACTVJ010000012">
    <property type="protein sequence ID" value="MBC9716045.1"/>
    <property type="molecule type" value="Genomic_DNA"/>
</dbReference>
<evidence type="ECO:0000256" key="1">
    <source>
        <dbReference type="ARBA" id="ARBA00006383"/>
    </source>
</evidence>
<dbReference type="Proteomes" id="UP000642284">
    <property type="component" value="Unassembled WGS sequence"/>
</dbReference>
<keyword evidence="5" id="KW-1185">Reference proteome</keyword>
<evidence type="ECO:0000256" key="2">
    <source>
        <dbReference type="ARBA" id="ARBA00022679"/>
    </source>
</evidence>
<dbReference type="PANTHER" id="PTHR11104">
    <property type="entry name" value="AMINOGLYCOSIDE N3-ACETYLTRANSFERASE"/>
    <property type="match status" value="1"/>
</dbReference>
<evidence type="ECO:0000313" key="5">
    <source>
        <dbReference type="Proteomes" id="UP000642284"/>
    </source>
</evidence>
<evidence type="ECO:0000256" key="3">
    <source>
        <dbReference type="ARBA" id="ARBA00023315"/>
    </source>
</evidence>
<sequence length="269" mass="28520">MSATAPSDIGLTTVDLVEGWRKVGLDEGMTVIVHASLGSLGRVDGGAATVVDSLRTALGPAGTLVVPAFTWQVADPDPDHSGIPAPDVIARRAAVPLFHRGLETTSMGAIPEAVRMLPESVRSAHPQASVAAVGARAEDITSRQTLGFALGRTSPFARIHDLGGHILLVGVGHDRNSFLHHAESLTPNPRLKVRRFPRELDGERVWVEALDVGNDNGTHFPTIGREFEQQAGIAEVTVGEASCRLIPVKPLISFATQRLGELLAAERAQ</sequence>
<dbReference type="InterPro" id="IPR028345">
    <property type="entry name" value="Antibiotic_NAT-like"/>
</dbReference>
<dbReference type="InterPro" id="IPR003679">
    <property type="entry name" value="Amioglycoside_AcTrfase"/>
</dbReference>
<accession>A0ABR7SKP0</accession>